<evidence type="ECO:0000256" key="5">
    <source>
        <dbReference type="ARBA" id="ARBA00022679"/>
    </source>
</evidence>
<evidence type="ECO:0000256" key="4">
    <source>
        <dbReference type="ARBA" id="ARBA00022553"/>
    </source>
</evidence>
<dbReference type="Gene3D" id="1.10.287.130">
    <property type="match status" value="1"/>
</dbReference>
<evidence type="ECO:0000256" key="6">
    <source>
        <dbReference type="ARBA" id="ARBA00022692"/>
    </source>
</evidence>
<evidence type="ECO:0000259" key="13">
    <source>
        <dbReference type="PROSITE" id="PS50885"/>
    </source>
</evidence>
<dbReference type="InterPro" id="IPR004358">
    <property type="entry name" value="Sig_transdc_His_kin-like_C"/>
</dbReference>
<evidence type="ECO:0000256" key="11">
    <source>
        <dbReference type="SAM" id="Phobius"/>
    </source>
</evidence>
<dbReference type="Pfam" id="PF00512">
    <property type="entry name" value="HisKA"/>
    <property type="match status" value="1"/>
</dbReference>
<dbReference type="SUPFAM" id="SSF47384">
    <property type="entry name" value="Homodimeric domain of signal transducing histidine kinase"/>
    <property type="match status" value="1"/>
</dbReference>
<evidence type="ECO:0000313" key="15">
    <source>
        <dbReference type="Proteomes" id="UP000216752"/>
    </source>
</evidence>
<dbReference type="SUPFAM" id="SSF158472">
    <property type="entry name" value="HAMP domain-like"/>
    <property type="match status" value="1"/>
</dbReference>
<evidence type="ECO:0000256" key="7">
    <source>
        <dbReference type="ARBA" id="ARBA00022777"/>
    </source>
</evidence>
<evidence type="ECO:0000256" key="8">
    <source>
        <dbReference type="ARBA" id="ARBA00022989"/>
    </source>
</evidence>
<dbReference type="InterPro" id="IPR003594">
    <property type="entry name" value="HATPase_dom"/>
</dbReference>
<dbReference type="InterPro" id="IPR003661">
    <property type="entry name" value="HisK_dim/P_dom"/>
</dbReference>
<evidence type="ECO:0000313" key="14">
    <source>
        <dbReference type="EMBL" id="XFO67093.1"/>
    </source>
</evidence>
<evidence type="ECO:0000256" key="2">
    <source>
        <dbReference type="ARBA" id="ARBA00004370"/>
    </source>
</evidence>
<comment type="catalytic activity">
    <reaction evidence="1">
        <text>ATP + protein L-histidine = ADP + protein N-phospho-L-histidine.</text>
        <dbReference type="EC" id="2.7.13.3"/>
    </reaction>
</comment>
<reference evidence="14" key="1">
    <citation type="submission" date="2024-05" db="EMBL/GenBank/DDBJ databases">
        <title>Isolation and characterization of Sporomusa carbonis sp. nov., a carboxydotrophic hydrogenogen in the genus of Sporomusa isolated from a charcoal burning pile.</title>
        <authorList>
            <person name="Boeer T."/>
            <person name="Rosenbaum F."/>
            <person name="Eysell L."/>
            <person name="Mueller V."/>
            <person name="Daniel R."/>
            <person name="Poehlein A."/>
        </authorList>
    </citation>
    <scope>NUCLEOTIDE SEQUENCE [LARGE SCALE GENOMIC DNA]</scope>
    <source>
        <strain evidence="14">DSM 10669</strain>
    </source>
</reference>
<keyword evidence="15" id="KW-1185">Reference proteome</keyword>
<organism evidence="14 15">
    <name type="scientific">Sporomusa silvacetica DSM 10669</name>
    <dbReference type="NCBI Taxonomy" id="1123289"/>
    <lineage>
        <taxon>Bacteria</taxon>
        <taxon>Bacillati</taxon>
        <taxon>Bacillota</taxon>
        <taxon>Negativicutes</taxon>
        <taxon>Selenomonadales</taxon>
        <taxon>Sporomusaceae</taxon>
        <taxon>Sporomusa</taxon>
    </lineage>
</organism>
<keyword evidence="4" id="KW-0597">Phosphoprotein</keyword>
<dbReference type="InterPro" id="IPR036890">
    <property type="entry name" value="HATPase_C_sf"/>
</dbReference>
<dbReference type="CDD" id="cd06225">
    <property type="entry name" value="HAMP"/>
    <property type="match status" value="1"/>
</dbReference>
<sequence>MWSKIKHRLTKLPVSIKLTIIYAVILFCILLLTSLLTMGGVKFFLATQAQKDLDSSRENVIRYLAAGNLINQQLLEQDLLATGVLLRIFDEQNRLLLDNAPYLKNFEHGPPRHREMFSDKKREFRNFHTGDDLYGQQLVWSGDRQYTLQFIRPLSAEFHFLRILAASLAGTSLLGLVIAIAAGLYISRRILRPVRDMTEAAKLIEIDNLEKRLKVSEAGDELSKLATTFNHMLNRIQAGFEQQRRFVSDASHELRTPITVISGYADMLDRWGKQDEAILTEGISAIKSEVINMHALLEKLLFLARADQGKQVVNKMPLAIEQLIDEVVRETRLIAPEHQVELAGNAPTIIQADGALIKQMLRIFLENSVKYTPVGGTIRITSEHQGTQLAITVQDDGIGIPVEEQTRIFDRFYCVDKSRTKATGGTGLGLSIASWIAEQHNSSIRVESNVGQGTAITVLLPLEQGK</sequence>
<dbReference type="Pfam" id="PF00672">
    <property type="entry name" value="HAMP"/>
    <property type="match status" value="1"/>
</dbReference>
<gene>
    <name evidence="14" type="primary">sasA_15</name>
    <name evidence="14" type="ORF">SPSIL_032720</name>
</gene>
<dbReference type="RefSeq" id="WP_094605200.1">
    <property type="nucleotide sequence ID" value="NZ_CP155573.1"/>
</dbReference>
<dbReference type="EMBL" id="CP155573">
    <property type="protein sequence ID" value="XFO67093.1"/>
    <property type="molecule type" value="Genomic_DNA"/>
</dbReference>
<dbReference type="PRINTS" id="PR00344">
    <property type="entry name" value="BCTRLSENSOR"/>
</dbReference>
<keyword evidence="5 14" id="KW-0808">Transferase</keyword>
<dbReference type="Gene3D" id="6.10.340.10">
    <property type="match status" value="1"/>
</dbReference>
<proteinExistence type="predicted"/>
<name>A0ABZ3INZ3_9FIRM</name>
<dbReference type="Gene3D" id="3.30.565.10">
    <property type="entry name" value="Histidine kinase-like ATPase, C-terminal domain"/>
    <property type="match status" value="1"/>
</dbReference>
<dbReference type="PROSITE" id="PS50885">
    <property type="entry name" value="HAMP"/>
    <property type="match status" value="1"/>
</dbReference>
<dbReference type="CDD" id="cd00082">
    <property type="entry name" value="HisKA"/>
    <property type="match status" value="1"/>
</dbReference>
<evidence type="ECO:0000256" key="1">
    <source>
        <dbReference type="ARBA" id="ARBA00000085"/>
    </source>
</evidence>
<protein>
    <recommendedName>
        <fullName evidence="3">histidine kinase</fullName>
        <ecNumber evidence="3">2.7.13.3</ecNumber>
    </recommendedName>
</protein>
<keyword evidence="9" id="KW-0902">Two-component regulatory system</keyword>
<dbReference type="InterPro" id="IPR050428">
    <property type="entry name" value="TCS_sensor_his_kinase"/>
</dbReference>
<dbReference type="InterPro" id="IPR005467">
    <property type="entry name" value="His_kinase_dom"/>
</dbReference>
<dbReference type="InterPro" id="IPR036097">
    <property type="entry name" value="HisK_dim/P_sf"/>
</dbReference>
<evidence type="ECO:0000256" key="9">
    <source>
        <dbReference type="ARBA" id="ARBA00023012"/>
    </source>
</evidence>
<dbReference type="SMART" id="SM00388">
    <property type="entry name" value="HisKA"/>
    <property type="match status" value="1"/>
</dbReference>
<dbReference type="PANTHER" id="PTHR45436">
    <property type="entry name" value="SENSOR HISTIDINE KINASE YKOH"/>
    <property type="match status" value="1"/>
</dbReference>
<feature type="domain" description="HAMP" evidence="13">
    <location>
        <begin position="188"/>
        <end position="241"/>
    </location>
</feature>
<dbReference type="SUPFAM" id="SSF55874">
    <property type="entry name" value="ATPase domain of HSP90 chaperone/DNA topoisomerase II/histidine kinase"/>
    <property type="match status" value="1"/>
</dbReference>
<evidence type="ECO:0000256" key="3">
    <source>
        <dbReference type="ARBA" id="ARBA00012438"/>
    </source>
</evidence>
<dbReference type="Proteomes" id="UP000216752">
    <property type="component" value="Chromosome"/>
</dbReference>
<accession>A0ABZ3INZ3</accession>
<dbReference type="GO" id="GO:0016740">
    <property type="term" value="F:transferase activity"/>
    <property type="evidence" value="ECO:0007669"/>
    <property type="project" value="UniProtKB-KW"/>
</dbReference>
<dbReference type="SMART" id="SM00304">
    <property type="entry name" value="HAMP"/>
    <property type="match status" value="1"/>
</dbReference>
<dbReference type="SMART" id="SM00387">
    <property type="entry name" value="HATPase_c"/>
    <property type="match status" value="1"/>
</dbReference>
<keyword evidence="7" id="KW-0418">Kinase</keyword>
<keyword evidence="8 11" id="KW-1133">Transmembrane helix</keyword>
<dbReference type="CDD" id="cd00075">
    <property type="entry name" value="HATPase"/>
    <property type="match status" value="1"/>
</dbReference>
<dbReference type="Pfam" id="PF02518">
    <property type="entry name" value="HATPase_c"/>
    <property type="match status" value="1"/>
</dbReference>
<feature type="transmembrane region" description="Helical" evidence="11">
    <location>
        <begin position="163"/>
        <end position="187"/>
    </location>
</feature>
<dbReference type="PROSITE" id="PS50109">
    <property type="entry name" value="HIS_KIN"/>
    <property type="match status" value="1"/>
</dbReference>
<keyword evidence="10 11" id="KW-0472">Membrane</keyword>
<evidence type="ECO:0000256" key="10">
    <source>
        <dbReference type="ARBA" id="ARBA00023136"/>
    </source>
</evidence>
<feature type="domain" description="Histidine kinase" evidence="12">
    <location>
        <begin position="249"/>
        <end position="464"/>
    </location>
</feature>
<evidence type="ECO:0000259" key="12">
    <source>
        <dbReference type="PROSITE" id="PS50109"/>
    </source>
</evidence>
<dbReference type="EC" id="2.7.13.3" evidence="3"/>
<comment type="subcellular location">
    <subcellularLocation>
        <location evidence="2">Membrane</location>
    </subcellularLocation>
</comment>
<dbReference type="InterPro" id="IPR003660">
    <property type="entry name" value="HAMP_dom"/>
</dbReference>
<dbReference type="PANTHER" id="PTHR45436:SF5">
    <property type="entry name" value="SENSOR HISTIDINE KINASE TRCS"/>
    <property type="match status" value="1"/>
</dbReference>
<feature type="transmembrane region" description="Helical" evidence="11">
    <location>
        <begin position="20"/>
        <end position="45"/>
    </location>
</feature>
<keyword evidence="6 11" id="KW-0812">Transmembrane</keyword>